<protein>
    <submittedName>
        <fullName evidence="1">Uncharacterized protein</fullName>
    </submittedName>
</protein>
<reference evidence="1 2" key="1">
    <citation type="journal article" date="2020" name="Nat. Food">
        <title>A phased Vanilla planifolia genome enables genetic improvement of flavour and production.</title>
        <authorList>
            <person name="Hasing T."/>
            <person name="Tang H."/>
            <person name="Brym M."/>
            <person name="Khazi F."/>
            <person name="Huang T."/>
            <person name="Chambers A.H."/>
        </authorList>
    </citation>
    <scope>NUCLEOTIDE SEQUENCE [LARGE SCALE GENOMIC DNA]</scope>
    <source>
        <tissue evidence="1">Leaf</tissue>
    </source>
</reference>
<comment type="caution">
    <text evidence="1">The sequence shown here is derived from an EMBL/GenBank/DDBJ whole genome shotgun (WGS) entry which is preliminary data.</text>
</comment>
<dbReference type="EMBL" id="JADCNM010000001">
    <property type="protein sequence ID" value="KAG0503904.1"/>
    <property type="molecule type" value="Genomic_DNA"/>
</dbReference>
<sequence length="55" mass="6170">MNEEKVKKGEIEGVGEAMDVVEEDRLITTMMLKTKVDLALLAHDCFDEACETNLL</sequence>
<dbReference type="AlphaFoldDB" id="A0A835VKF5"/>
<gene>
    <name evidence="1" type="ORF">HPP92_003976</name>
</gene>
<evidence type="ECO:0000313" key="1">
    <source>
        <dbReference type="EMBL" id="KAG0503904.1"/>
    </source>
</evidence>
<evidence type="ECO:0000313" key="2">
    <source>
        <dbReference type="Proteomes" id="UP000639772"/>
    </source>
</evidence>
<organism evidence="1 2">
    <name type="scientific">Vanilla planifolia</name>
    <name type="common">Vanilla</name>
    <dbReference type="NCBI Taxonomy" id="51239"/>
    <lineage>
        <taxon>Eukaryota</taxon>
        <taxon>Viridiplantae</taxon>
        <taxon>Streptophyta</taxon>
        <taxon>Embryophyta</taxon>
        <taxon>Tracheophyta</taxon>
        <taxon>Spermatophyta</taxon>
        <taxon>Magnoliopsida</taxon>
        <taxon>Liliopsida</taxon>
        <taxon>Asparagales</taxon>
        <taxon>Orchidaceae</taxon>
        <taxon>Vanilloideae</taxon>
        <taxon>Vanilleae</taxon>
        <taxon>Vanilla</taxon>
    </lineage>
</organism>
<name>A0A835VKF5_VANPL</name>
<accession>A0A835VKF5</accession>
<dbReference type="Proteomes" id="UP000639772">
    <property type="component" value="Chromosome 1"/>
</dbReference>
<proteinExistence type="predicted"/>